<organism evidence="3 4">
    <name type="scientific">Neurospora intermedia</name>
    <dbReference type="NCBI Taxonomy" id="5142"/>
    <lineage>
        <taxon>Eukaryota</taxon>
        <taxon>Fungi</taxon>
        <taxon>Dikarya</taxon>
        <taxon>Ascomycota</taxon>
        <taxon>Pezizomycotina</taxon>
        <taxon>Sordariomycetes</taxon>
        <taxon>Sordariomycetidae</taxon>
        <taxon>Sordariales</taxon>
        <taxon>Sordariaceae</taxon>
        <taxon>Neurospora</taxon>
    </lineage>
</organism>
<feature type="compositionally biased region" description="Polar residues" evidence="1">
    <location>
        <begin position="172"/>
        <end position="182"/>
    </location>
</feature>
<protein>
    <submittedName>
        <fullName evidence="3">Uncharacterized protein</fullName>
    </submittedName>
</protein>
<name>A0ABR3DEF6_NEUIN</name>
<accession>A0ABR3DEF6</accession>
<evidence type="ECO:0000256" key="1">
    <source>
        <dbReference type="SAM" id="MobiDB-lite"/>
    </source>
</evidence>
<reference evidence="3 4" key="1">
    <citation type="submission" date="2023-09" db="EMBL/GenBank/DDBJ databases">
        <title>Multi-omics analysis of a traditional fermented food reveals byproduct-associated fungal strains for waste-to-food upcycling.</title>
        <authorList>
            <consortium name="Lawrence Berkeley National Laboratory"/>
            <person name="Rekdal V.M."/>
            <person name="Villalobos-Escobedo J.M."/>
            <person name="Rodriguez-Valeron N."/>
            <person name="Garcia M.O."/>
            <person name="Vasquez D.P."/>
            <person name="Damayanti I."/>
            <person name="Sorensen P.M."/>
            <person name="Baidoo E.E."/>
            <person name="De Carvalho A.C."/>
            <person name="Riley R."/>
            <person name="Lipzen A."/>
            <person name="He G."/>
            <person name="Yan M."/>
            <person name="Haridas S."/>
            <person name="Daum C."/>
            <person name="Yoshinaga Y."/>
            <person name="Ng V."/>
            <person name="Grigoriev I.V."/>
            <person name="Munk R."/>
            <person name="Nuraida L."/>
            <person name="Wijaya C.H."/>
            <person name="Morales P.-C."/>
            <person name="Keasling J.D."/>
        </authorList>
    </citation>
    <scope>NUCLEOTIDE SEQUENCE [LARGE SCALE GENOMIC DNA]</scope>
    <source>
        <strain evidence="3 4">FGSC 2613</strain>
    </source>
</reference>
<feature type="region of interest" description="Disordered" evidence="1">
    <location>
        <begin position="172"/>
        <end position="193"/>
    </location>
</feature>
<evidence type="ECO:0000313" key="3">
    <source>
        <dbReference type="EMBL" id="KAL0471067.1"/>
    </source>
</evidence>
<dbReference type="PANTHER" id="PTHR38122">
    <property type="entry name" value="GLYCOPROTEIN X"/>
    <property type="match status" value="1"/>
</dbReference>
<keyword evidence="2" id="KW-0812">Transmembrane</keyword>
<dbReference type="PANTHER" id="PTHR38122:SF1">
    <property type="entry name" value="GLYCOPROTEIN X"/>
    <property type="match status" value="1"/>
</dbReference>
<proteinExistence type="predicted"/>
<comment type="caution">
    <text evidence="3">The sequence shown here is derived from an EMBL/GenBank/DDBJ whole genome shotgun (WGS) entry which is preliminary data.</text>
</comment>
<feature type="transmembrane region" description="Helical" evidence="2">
    <location>
        <begin position="200"/>
        <end position="223"/>
    </location>
</feature>
<keyword evidence="2" id="KW-0472">Membrane</keyword>
<dbReference type="EMBL" id="JAVLET010000004">
    <property type="protein sequence ID" value="KAL0471067.1"/>
    <property type="molecule type" value="Genomic_DNA"/>
</dbReference>
<gene>
    <name evidence="3" type="ORF">QR685DRAFT_525364</name>
</gene>
<dbReference type="Proteomes" id="UP001451303">
    <property type="component" value="Unassembled WGS sequence"/>
</dbReference>
<evidence type="ECO:0000313" key="4">
    <source>
        <dbReference type="Proteomes" id="UP001451303"/>
    </source>
</evidence>
<keyword evidence="2" id="KW-1133">Transmembrane helix</keyword>
<evidence type="ECO:0000256" key="2">
    <source>
        <dbReference type="SAM" id="Phobius"/>
    </source>
</evidence>
<keyword evidence="4" id="KW-1185">Reference proteome</keyword>
<sequence>MGTTLPQPVCYIVTAIERSHQITYPSSFFSLALIQKTTPRYLEAQEVGKSPKLCSNDSSFMRYYNNCYSCTLALTEDPRDAVHDWLDYVFFPNISYCHESESIDPTWYTSTTTWATATYVIDHGPTTTVTVLVDTMVLRPDWTGFQTTTSLSPSTTTTTRASSSFQANTITSASQPSTTTNLAPDESNTREARTHGPSSWVWAIVGAVIALAIIGLGILLCSYRKGKLRFINKKKWGFYCCYCYCYF</sequence>